<evidence type="ECO:0000256" key="9">
    <source>
        <dbReference type="ARBA" id="ARBA00022824"/>
    </source>
</evidence>
<keyword evidence="8 12" id="KW-0812">Transmembrane</keyword>
<evidence type="ECO:0000313" key="13">
    <source>
        <dbReference type="EMBL" id="MBW0518724.1"/>
    </source>
</evidence>
<accession>A0A9Q3HXM8</accession>
<dbReference type="GO" id="GO:0006506">
    <property type="term" value="P:GPI anchor biosynthetic process"/>
    <property type="evidence" value="ECO:0007669"/>
    <property type="project" value="UniProtKB-KW"/>
</dbReference>
<keyword evidence="7 12" id="KW-0808">Transferase</keyword>
<keyword evidence="14" id="KW-1185">Reference proteome</keyword>
<comment type="subcellular location">
    <subcellularLocation>
        <location evidence="1 12">Endoplasmic reticulum membrane</location>
        <topology evidence="1 12">Multi-pass membrane protein</topology>
    </subcellularLocation>
</comment>
<feature type="transmembrane region" description="Helical" evidence="12">
    <location>
        <begin position="12"/>
        <end position="30"/>
    </location>
</feature>
<sequence length="325" mass="37187">MSSLSSIYLIKLASLSLTFRFLTILILIYLPRSGWLPCFDCSAQEKYQKYQGLVRWDTLHFIKMASHGGRLVEQDWAFGNGIVWILQLGDWIGRSIFDDQATVICTSLLAISASVGSTVLLSLLTFELTKSIKFTSLVGLLHIFSPSPSTQVVPYTEPFYAFFSFLASYRYARLSNPSSSKRFHAKLTIAIFAAIATTLRSIGIIQASFWISDWLDNSKKLTSNKFKNPKKRLFDMIINSIQTFILVLITSGPFLLDQYLGYREFCMVEFQLVRPWCSNLIPSIYNFVQSHYWDVGFLRYWTVSQSPLFLLSAPVYWVSIASIFY</sequence>
<keyword evidence="9 12" id="KW-0256">Endoplasmic reticulum</keyword>
<evidence type="ECO:0000256" key="2">
    <source>
        <dbReference type="ARBA" id="ARBA00004687"/>
    </source>
</evidence>
<dbReference type="GO" id="GO:0000009">
    <property type="term" value="F:alpha-1,6-mannosyltransferase activity"/>
    <property type="evidence" value="ECO:0007669"/>
    <property type="project" value="InterPro"/>
</dbReference>
<feature type="transmembrane region" description="Helical" evidence="12">
    <location>
        <begin position="189"/>
        <end position="212"/>
    </location>
</feature>
<evidence type="ECO:0000256" key="7">
    <source>
        <dbReference type="ARBA" id="ARBA00022679"/>
    </source>
</evidence>
<reference evidence="13" key="1">
    <citation type="submission" date="2021-03" db="EMBL/GenBank/DDBJ databases">
        <title>Draft genome sequence of rust myrtle Austropuccinia psidii MF-1, a brazilian biotype.</title>
        <authorList>
            <person name="Quecine M.C."/>
            <person name="Pachon D.M.R."/>
            <person name="Bonatelli M.L."/>
            <person name="Correr F.H."/>
            <person name="Franceschini L.M."/>
            <person name="Leite T.F."/>
            <person name="Margarido G.R.A."/>
            <person name="Almeida C.A."/>
            <person name="Ferrarezi J.A."/>
            <person name="Labate C.A."/>
        </authorList>
    </citation>
    <scope>NUCLEOTIDE SEQUENCE</scope>
    <source>
        <strain evidence="13">MF-1</strain>
    </source>
</reference>
<evidence type="ECO:0000256" key="5">
    <source>
        <dbReference type="ARBA" id="ARBA00022502"/>
    </source>
</evidence>
<name>A0A9Q3HXM8_9BASI</name>
<dbReference type="GO" id="GO:0031501">
    <property type="term" value="C:mannosyltransferase complex"/>
    <property type="evidence" value="ECO:0007669"/>
    <property type="project" value="TreeGrafter"/>
</dbReference>
<evidence type="ECO:0000256" key="3">
    <source>
        <dbReference type="ARBA" id="ARBA00008698"/>
    </source>
</evidence>
<feature type="transmembrane region" description="Helical" evidence="12">
    <location>
        <begin position="101"/>
        <end position="126"/>
    </location>
</feature>
<evidence type="ECO:0000256" key="6">
    <source>
        <dbReference type="ARBA" id="ARBA00022676"/>
    </source>
</evidence>
<evidence type="ECO:0000256" key="1">
    <source>
        <dbReference type="ARBA" id="ARBA00004477"/>
    </source>
</evidence>
<keyword evidence="10 12" id="KW-1133">Transmembrane helix</keyword>
<gene>
    <name evidence="13" type="ORF">O181_058439</name>
</gene>
<dbReference type="Proteomes" id="UP000765509">
    <property type="component" value="Unassembled WGS sequence"/>
</dbReference>
<dbReference type="EC" id="2.4.1.-" evidence="12"/>
<protein>
    <recommendedName>
        <fullName evidence="4 12">GPI mannosyltransferase 2</fullName>
        <ecNumber evidence="12">2.4.1.-</ecNumber>
    </recommendedName>
</protein>
<evidence type="ECO:0000313" key="14">
    <source>
        <dbReference type="Proteomes" id="UP000765509"/>
    </source>
</evidence>
<dbReference type="AlphaFoldDB" id="A0A9Q3HXM8"/>
<comment type="caution">
    <text evidence="13">The sequence shown here is derived from an EMBL/GenBank/DDBJ whole genome shotgun (WGS) entry which is preliminary data.</text>
</comment>
<dbReference type="Pfam" id="PF04188">
    <property type="entry name" value="Mannosyl_trans2"/>
    <property type="match status" value="1"/>
</dbReference>
<evidence type="ECO:0000256" key="11">
    <source>
        <dbReference type="ARBA" id="ARBA00023136"/>
    </source>
</evidence>
<comment type="pathway">
    <text evidence="2 12">Glycolipid biosynthesis; glycosylphosphatidylinositol-anchor biosynthesis.</text>
</comment>
<evidence type="ECO:0000256" key="4">
    <source>
        <dbReference type="ARBA" id="ARBA00013795"/>
    </source>
</evidence>
<organism evidence="13 14">
    <name type="scientific">Austropuccinia psidii MF-1</name>
    <dbReference type="NCBI Taxonomy" id="1389203"/>
    <lineage>
        <taxon>Eukaryota</taxon>
        <taxon>Fungi</taxon>
        <taxon>Dikarya</taxon>
        <taxon>Basidiomycota</taxon>
        <taxon>Pucciniomycotina</taxon>
        <taxon>Pucciniomycetes</taxon>
        <taxon>Pucciniales</taxon>
        <taxon>Sphaerophragmiaceae</taxon>
        <taxon>Austropuccinia</taxon>
    </lineage>
</organism>
<evidence type="ECO:0000256" key="8">
    <source>
        <dbReference type="ARBA" id="ARBA00022692"/>
    </source>
</evidence>
<dbReference type="PANTHER" id="PTHR12468">
    <property type="entry name" value="GPI MANNOSYLTRANSFERASE 2"/>
    <property type="match status" value="1"/>
</dbReference>
<dbReference type="PANTHER" id="PTHR12468:SF2">
    <property type="entry name" value="GPI MANNOSYLTRANSFERASE 2"/>
    <property type="match status" value="1"/>
</dbReference>
<keyword evidence="6 12" id="KW-0328">Glycosyltransferase</keyword>
<keyword evidence="11 12" id="KW-0472">Membrane</keyword>
<dbReference type="InterPro" id="IPR007315">
    <property type="entry name" value="PIG-V/Gpi18"/>
</dbReference>
<comment type="similarity">
    <text evidence="3 12">Belongs to the PIGV family.</text>
</comment>
<proteinExistence type="inferred from homology"/>
<dbReference type="GO" id="GO:0004376">
    <property type="term" value="F:GPI mannosyltransferase activity"/>
    <property type="evidence" value="ECO:0007669"/>
    <property type="project" value="InterPro"/>
</dbReference>
<comment type="function">
    <text evidence="12">Mannosyltransferase involved in glycosylphosphatidylinositol-anchor biosynthesis.</text>
</comment>
<comment type="caution">
    <text evidence="12">Lacks conserved residue(s) required for the propagation of feature annotation.</text>
</comment>
<evidence type="ECO:0000256" key="12">
    <source>
        <dbReference type="RuleBase" id="RU363112"/>
    </source>
</evidence>
<dbReference type="EMBL" id="AVOT02026829">
    <property type="protein sequence ID" value="MBW0518724.1"/>
    <property type="molecule type" value="Genomic_DNA"/>
</dbReference>
<dbReference type="OrthoDB" id="10252502at2759"/>
<dbReference type="GO" id="GO:0005789">
    <property type="term" value="C:endoplasmic reticulum membrane"/>
    <property type="evidence" value="ECO:0007669"/>
    <property type="project" value="UniProtKB-SubCell"/>
</dbReference>
<keyword evidence="5 12" id="KW-0337">GPI-anchor biosynthesis</keyword>
<feature type="transmembrane region" description="Helical" evidence="12">
    <location>
        <begin position="233"/>
        <end position="255"/>
    </location>
</feature>
<evidence type="ECO:0000256" key="10">
    <source>
        <dbReference type="ARBA" id="ARBA00022989"/>
    </source>
</evidence>